<evidence type="ECO:0000256" key="2">
    <source>
        <dbReference type="ARBA" id="ARBA00022448"/>
    </source>
</evidence>
<evidence type="ECO:0000259" key="5">
    <source>
        <dbReference type="PROSITE" id="PS50893"/>
    </source>
</evidence>
<gene>
    <name evidence="6" type="ORF">GWI72_15395</name>
</gene>
<reference evidence="7" key="1">
    <citation type="submission" date="2020-01" db="EMBL/GenBank/DDBJ databases">
        <authorList>
            <person name="Fang Y."/>
            <person name="Sun R."/>
            <person name="Nie L."/>
            <person name="He J."/>
            <person name="Hao L."/>
            <person name="Wang L."/>
            <person name="Su S."/>
            <person name="Lv E."/>
            <person name="Zhang Z."/>
            <person name="Xie R."/>
            <person name="Liu H."/>
        </authorList>
    </citation>
    <scope>NUCLEOTIDE SEQUENCE [LARGE SCALE GENOMIC DNA]</scope>
    <source>
        <strain evidence="7">XCT-53</strain>
    </source>
</reference>
<dbReference type="Pfam" id="PF00005">
    <property type="entry name" value="ABC_tran"/>
    <property type="match status" value="1"/>
</dbReference>
<feature type="domain" description="ABC transporter" evidence="5">
    <location>
        <begin position="24"/>
        <end position="255"/>
    </location>
</feature>
<dbReference type="PANTHER" id="PTHR42788:SF19">
    <property type="entry name" value="ALIPHATIC SULFONATES IMPORT ATP-BINDING PROTEIN SSUB 2"/>
    <property type="match status" value="1"/>
</dbReference>
<accession>A0A7X5F4K9</accession>
<dbReference type="InterPro" id="IPR003439">
    <property type="entry name" value="ABC_transporter-like_ATP-bd"/>
</dbReference>
<keyword evidence="2" id="KW-0813">Transport</keyword>
<sequence length="278" mass="30543">MSAVPEASRPVAAGPVTAVSRPLVRLSGVSKTFSNGTIALKDMTLDVGQGEFISLLGPSGCGKSTALRIIAGLGETSSGRLDWPTSEHNAAGQAEPEISFVFQEPTLMPWATVFENVWLPLRLKGVSRKAADEPVMEALSMVGLDQFRDAYPRELSGGMKMRVSIARALVTRPKLLLMDEPFAALDEITRFKLNNDLLRLWERFGWTVLFVTHSVYESVYLSSRIVVMAARPGRVVSDLPIDAPYPRDEDFRTSTVYNDYCRQASAALHAAMDARDHL</sequence>
<dbReference type="InterPro" id="IPR027417">
    <property type="entry name" value="P-loop_NTPase"/>
</dbReference>
<dbReference type="PROSITE" id="PS00211">
    <property type="entry name" value="ABC_TRANSPORTER_1"/>
    <property type="match status" value="1"/>
</dbReference>
<evidence type="ECO:0000313" key="6">
    <source>
        <dbReference type="EMBL" id="NBN79661.1"/>
    </source>
</evidence>
<evidence type="ECO:0000313" key="7">
    <source>
        <dbReference type="Proteomes" id="UP000586722"/>
    </source>
</evidence>
<keyword evidence="3" id="KW-0547">Nucleotide-binding</keyword>
<name>A0A7X5F4K9_9HYPH</name>
<keyword evidence="7" id="KW-1185">Reference proteome</keyword>
<comment type="similarity">
    <text evidence="1">Belongs to the ABC transporter superfamily.</text>
</comment>
<dbReference type="CDD" id="cd03293">
    <property type="entry name" value="ABC_NrtD_SsuB_transporters"/>
    <property type="match status" value="1"/>
</dbReference>
<dbReference type="RefSeq" id="WP_161709263.1">
    <property type="nucleotide sequence ID" value="NZ_JAABLQ010000002.1"/>
</dbReference>
<dbReference type="InterPro" id="IPR050166">
    <property type="entry name" value="ABC_transporter_ATP-bind"/>
</dbReference>
<dbReference type="PROSITE" id="PS50893">
    <property type="entry name" value="ABC_TRANSPORTER_2"/>
    <property type="match status" value="1"/>
</dbReference>
<dbReference type="InterPro" id="IPR003593">
    <property type="entry name" value="AAA+_ATPase"/>
</dbReference>
<dbReference type="InterPro" id="IPR017871">
    <property type="entry name" value="ABC_transporter-like_CS"/>
</dbReference>
<keyword evidence="4 6" id="KW-0067">ATP-binding</keyword>
<evidence type="ECO:0000256" key="3">
    <source>
        <dbReference type="ARBA" id="ARBA00022741"/>
    </source>
</evidence>
<dbReference type="GO" id="GO:0005524">
    <property type="term" value="F:ATP binding"/>
    <property type="evidence" value="ECO:0007669"/>
    <property type="project" value="UniProtKB-KW"/>
</dbReference>
<dbReference type="Gene3D" id="3.40.50.300">
    <property type="entry name" value="P-loop containing nucleotide triphosphate hydrolases"/>
    <property type="match status" value="1"/>
</dbReference>
<evidence type="ECO:0000256" key="1">
    <source>
        <dbReference type="ARBA" id="ARBA00005417"/>
    </source>
</evidence>
<dbReference type="PANTHER" id="PTHR42788">
    <property type="entry name" value="TAURINE IMPORT ATP-BINDING PROTEIN-RELATED"/>
    <property type="match status" value="1"/>
</dbReference>
<dbReference type="SMART" id="SM00382">
    <property type="entry name" value="AAA"/>
    <property type="match status" value="1"/>
</dbReference>
<dbReference type="GO" id="GO:0016887">
    <property type="term" value="F:ATP hydrolysis activity"/>
    <property type="evidence" value="ECO:0007669"/>
    <property type="project" value="InterPro"/>
</dbReference>
<dbReference type="AlphaFoldDB" id="A0A7X5F4K9"/>
<protein>
    <submittedName>
        <fullName evidence="6">ATP-binding cassette domain-containing protein</fullName>
    </submittedName>
</protein>
<proteinExistence type="inferred from homology"/>
<organism evidence="6 7">
    <name type="scientific">Pannonibacter tanglangensis</name>
    <dbReference type="NCBI Taxonomy" id="2750084"/>
    <lineage>
        <taxon>Bacteria</taxon>
        <taxon>Pseudomonadati</taxon>
        <taxon>Pseudomonadota</taxon>
        <taxon>Alphaproteobacteria</taxon>
        <taxon>Hyphomicrobiales</taxon>
        <taxon>Stappiaceae</taxon>
        <taxon>Pannonibacter</taxon>
    </lineage>
</organism>
<comment type="caution">
    <text evidence="6">The sequence shown here is derived from an EMBL/GenBank/DDBJ whole genome shotgun (WGS) entry which is preliminary data.</text>
</comment>
<dbReference type="SUPFAM" id="SSF52540">
    <property type="entry name" value="P-loop containing nucleoside triphosphate hydrolases"/>
    <property type="match status" value="1"/>
</dbReference>
<dbReference type="Proteomes" id="UP000586722">
    <property type="component" value="Unassembled WGS sequence"/>
</dbReference>
<dbReference type="EMBL" id="JAABLQ010000002">
    <property type="protein sequence ID" value="NBN79661.1"/>
    <property type="molecule type" value="Genomic_DNA"/>
</dbReference>
<evidence type="ECO:0000256" key="4">
    <source>
        <dbReference type="ARBA" id="ARBA00022840"/>
    </source>
</evidence>